<reference evidence="2 3" key="1">
    <citation type="journal article" date="2013" name="Mar. Genomics">
        <title>Expression of sulfatases in Rhodopirellula baltica and the diversity of sulfatases in the genus Rhodopirellula.</title>
        <authorList>
            <person name="Wegner C.E."/>
            <person name="Richter-Heitmann T."/>
            <person name="Klindworth A."/>
            <person name="Klockow C."/>
            <person name="Richter M."/>
            <person name="Achstetter T."/>
            <person name="Glockner F.O."/>
            <person name="Harder J."/>
        </authorList>
    </citation>
    <scope>NUCLEOTIDE SEQUENCE [LARGE SCALE GENOMIC DNA]</scope>
    <source>
        <strain evidence="2 3">SM41</strain>
    </source>
</reference>
<dbReference type="PATRIC" id="fig|1263870.3.peg.894"/>
<sequence length="48" mass="5255">MAELMPRRALSALTSRGFVIQNGVGSAVVWGAVWVFCSLCMVVKRDEI</sequence>
<proteinExistence type="predicted"/>
<keyword evidence="1" id="KW-0812">Transmembrane</keyword>
<keyword evidence="1" id="KW-1133">Transmembrane helix</keyword>
<evidence type="ECO:0000256" key="1">
    <source>
        <dbReference type="SAM" id="Phobius"/>
    </source>
</evidence>
<evidence type="ECO:0000313" key="2">
    <source>
        <dbReference type="EMBL" id="EMI57713.1"/>
    </source>
</evidence>
<dbReference type="EMBL" id="ANOH01000068">
    <property type="protein sequence ID" value="EMI57713.1"/>
    <property type="molecule type" value="Genomic_DNA"/>
</dbReference>
<accession>M5UNZ7</accession>
<dbReference type="Proteomes" id="UP000011885">
    <property type="component" value="Unassembled WGS sequence"/>
</dbReference>
<keyword evidence="1" id="KW-0472">Membrane</keyword>
<evidence type="ECO:0000313" key="3">
    <source>
        <dbReference type="Proteomes" id="UP000011885"/>
    </source>
</evidence>
<protein>
    <submittedName>
        <fullName evidence="2">Uncharacterized protein</fullName>
    </submittedName>
</protein>
<keyword evidence="3" id="KW-1185">Reference proteome</keyword>
<feature type="transmembrane region" description="Helical" evidence="1">
    <location>
        <begin position="20"/>
        <end position="43"/>
    </location>
</feature>
<comment type="caution">
    <text evidence="2">The sequence shown here is derived from an EMBL/GenBank/DDBJ whole genome shotgun (WGS) entry which is preliminary data.</text>
</comment>
<organism evidence="2 3">
    <name type="scientific">Rhodopirellula sallentina SM41</name>
    <dbReference type="NCBI Taxonomy" id="1263870"/>
    <lineage>
        <taxon>Bacteria</taxon>
        <taxon>Pseudomonadati</taxon>
        <taxon>Planctomycetota</taxon>
        <taxon>Planctomycetia</taxon>
        <taxon>Pirellulales</taxon>
        <taxon>Pirellulaceae</taxon>
        <taxon>Rhodopirellula</taxon>
    </lineage>
</organism>
<gene>
    <name evidence="2" type="ORF">RSSM_00822</name>
</gene>
<dbReference type="AlphaFoldDB" id="M5UNZ7"/>
<name>M5UNZ7_9BACT</name>